<feature type="transmembrane region" description="Helical" evidence="8">
    <location>
        <begin position="359"/>
        <end position="380"/>
    </location>
</feature>
<dbReference type="STRING" id="1123010.SAMN02745724_03477"/>
<dbReference type="InterPro" id="IPR036259">
    <property type="entry name" value="MFS_trans_sf"/>
</dbReference>
<evidence type="ECO:0000256" key="4">
    <source>
        <dbReference type="ARBA" id="ARBA00022448"/>
    </source>
</evidence>
<evidence type="ECO:0000313" key="10">
    <source>
        <dbReference type="EMBL" id="SFD09807.1"/>
    </source>
</evidence>
<feature type="transmembrane region" description="Helical" evidence="8">
    <location>
        <begin position="300"/>
        <end position="320"/>
    </location>
</feature>
<keyword evidence="11" id="KW-1185">Reference proteome</keyword>
<dbReference type="InterPro" id="IPR005829">
    <property type="entry name" value="Sugar_transporter_CS"/>
</dbReference>
<dbReference type="GO" id="GO:0016020">
    <property type="term" value="C:membrane"/>
    <property type="evidence" value="ECO:0007669"/>
    <property type="project" value="UniProtKB-SubCell"/>
</dbReference>
<evidence type="ECO:0000313" key="11">
    <source>
        <dbReference type="Proteomes" id="UP000198862"/>
    </source>
</evidence>
<evidence type="ECO:0000259" key="9">
    <source>
        <dbReference type="PROSITE" id="PS50850"/>
    </source>
</evidence>
<keyword evidence="7 8" id="KW-0472">Membrane</keyword>
<gene>
    <name evidence="10" type="ORF">SAMN02745724_03477</name>
</gene>
<dbReference type="SUPFAM" id="SSF103473">
    <property type="entry name" value="MFS general substrate transporter"/>
    <property type="match status" value="1"/>
</dbReference>
<feature type="domain" description="Major facilitator superfamily (MFS) profile" evidence="9">
    <location>
        <begin position="26"/>
        <end position="412"/>
    </location>
</feature>
<keyword evidence="6 8" id="KW-1133">Transmembrane helix</keyword>
<keyword evidence="5 8" id="KW-0812">Transmembrane</keyword>
<dbReference type="InterPro" id="IPR001958">
    <property type="entry name" value="Tet-R_TetA/multi-R_MdtG-like"/>
</dbReference>
<evidence type="ECO:0000256" key="2">
    <source>
        <dbReference type="ARBA" id="ARBA00004141"/>
    </source>
</evidence>
<evidence type="ECO:0000256" key="5">
    <source>
        <dbReference type="ARBA" id="ARBA00022692"/>
    </source>
</evidence>
<keyword evidence="4" id="KW-0813">Transport</keyword>
<evidence type="ECO:0000256" key="8">
    <source>
        <dbReference type="SAM" id="Phobius"/>
    </source>
</evidence>
<dbReference type="InterPro" id="IPR011701">
    <property type="entry name" value="MFS"/>
</dbReference>
<proteinExistence type="inferred from homology"/>
<feature type="transmembrane region" description="Helical" evidence="8">
    <location>
        <begin position="326"/>
        <end position="347"/>
    </location>
</feature>
<feature type="transmembrane region" description="Helical" evidence="8">
    <location>
        <begin position="161"/>
        <end position="185"/>
    </location>
</feature>
<evidence type="ECO:0000256" key="6">
    <source>
        <dbReference type="ARBA" id="ARBA00022989"/>
    </source>
</evidence>
<feature type="transmembrane region" description="Helical" evidence="8">
    <location>
        <begin position="386"/>
        <end position="405"/>
    </location>
</feature>
<dbReference type="PRINTS" id="PR01035">
    <property type="entry name" value="TCRTETA"/>
</dbReference>
<dbReference type="PROSITE" id="PS50850">
    <property type="entry name" value="MFS"/>
    <property type="match status" value="1"/>
</dbReference>
<dbReference type="PANTHER" id="PTHR23504">
    <property type="entry name" value="MAJOR FACILITATOR SUPERFAMILY DOMAIN-CONTAINING PROTEIN 10"/>
    <property type="match status" value="1"/>
</dbReference>
<dbReference type="EMBL" id="FOLO01000032">
    <property type="protein sequence ID" value="SFD09807.1"/>
    <property type="molecule type" value="Genomic_DNA"/>
</dbReference>
<name>A0A1I1PJB5_9GAMM</name>
<dbReference type="RefSeq" id="WP_091987234.1">
    <property type="nucleotide sequence ID" value="NZ_FOLO01000032.1"/>
</dbReference>
<accession>A0A1I1PJB5</accession>
<feature type="transmembrane region" description="Helical" evidence="8">
    <location>
        <begin position="235"/>
        <end position="253"/>
    </location>
</feature>
<feature type="transmembrane region" description="Helical" evidence="8">
    <location>
        <begin position="191"/>
        <end position="210"/>
    </location>
</feature>
<dbReference type="AlphaFoldDB" id="A0A1I1PJB5"/>
<comment type="function">
    <text evidence="1">Resistance to tetracycline by an active tetracycline efflux. This is an energy-dependent process that decreases the accumulation of the antibiotic in whole cells. This protein functions as a metal-tetracycline/H(+) antiporter.</text>
</comment>
<evidence type="ECO:0000256" key="1">
    <source>
        <dbReference type="ARBA" id="ARBA00003279"/>
    </source>
</evidence>
<dbReference type="InterPro" id="IPR020846">
    <property type="entry name" value="MFS_dom"/>
</dbReference>
<reference evidence="10 11" key="1">
    <citation type="submission" date="2016-10" db="EMBL/GenBank/DDBJ databases">
        <authorList>
            <person name="de Groot N.N."/>
        </authorList>
    </citation>
    <scope>NUCLEOTIDE SEQUENCE [LARGE SCALE GENOMIC DNA]</scope>
    <source>
        <strain evidence="10 11">DSM 6059</strain>
    </source>
</reference>
<dbReference type="GO" id="GO:0022857">
    <property type="term" value="F:transmembrane transporter activity"/>
    <property type="evidence" value="ECO:0007669"/>
    <property type="project" value="InterPro"/>
</dbReference>
<dbReference type="Gene3D" id="1.20.1250.20">
    <property type="entry name" value="MFS general substrate transporter like domains"/>
    <property type="match status" value="1"/>
</dbReference>
<dbReference type="Proteomes" id="UP000198862">
    <property type="component" value="Unassembled WGS sequence"/>
</dbReference>
<dbReference type="PROSITE" id="PS00216">
    <property type="entry name" value="SUGAR_TRANSPORT_1"/>
    <property type="match status" value="1"/>
</dbReference>
<comment type="similarity">
    <text evidence="3">Belongs to the major facilitator superfamily. TCR/Tet family.</text>
</comment>
<feature type="transmembrane region" description="Helical" evidence="8">
    <location>
        <begin position="26"/>
        <end position="49"/>
    </location>
</feature>
<evidence type="ECO:0000256" key="7">
    <source>
        <dbReference type="ARBA" id="ARBA00023136"/>
    </source>
</evidence>
<sequence length="419" mass="45674">MSNLSQDKMTLTNASLVTDKHKAEQILYVTLLVTLISIAGIALPYPVLAPLFAQGDSQLTQFLNLPAELLLGIILGIYPLGIILGSNFIGAVSDHYGRKKLLSLTLVGSAIGYSLTAIAAASENYVLFALSRLLTGLCEGNIAIARAIAADLHPVIDKTRSFSLVSAMGYGGYLLGPLAGGYLIYWGIDSVFWAAAVACLICAFVSHFLLPESMNKTDKHAESGSSFTLLKQPDLRRFFILYLFLTMGVNLYYEYYPLYLVKQFNYIPVDISWATVFLTTCMIITSITINPIIQKKCTHAQAGILGIIIYGVSLAVLPFLTNNIYLVTFALMGAGIAIYNGFLPTYLSNSYENRAQGKLMGMLVTIFCLGNLFAAIIGGLLSMFNVTWALLLGSVMSFIAGLIFYHGHYIVKIWPLAQK</sequence>
<feature type="transmembrane region" description="Helical" evidence="8">
    <location>
        <begin position="273"/>
        <end position="293"/>
    </location>
</feature>
<dbReference type="OrthoDB" id="9814303at2"/>
<organism evidence="10 11">
    <name type="scientific">Pseudoalteromonas denitrificans DSM 6059</name>
    <dbReference type="NCBI Taxonomy" id="1123010"/>
    <lineage>
        <taxon>Bacteria</taxon>
        <taxon>Pseudomonadati</taxon>
        <taxon>Pseudomonadota</taxon>
        <taxon>Gammaproteobacteria</taxon>
        <taxon>Alteromonadales</taxon>
        <taxon>Pseudoalteromonadaceae</taxon>
        <taxon>Pseudoalteromonas</taxon>
    </lineage>
</organism>
<dbReference type="Pfam" id="PF07690">
    <property type="entry name" value="MFS_1"/>
    <property type="match status" value="1"/>
</dbReference>
<feature type="transmembrane region" description="Helical" evidence="8">
    <location>
        <begin position="69"/>
        <end position="89"/>
    </location>
</feature>
<protein>
    <submittedName>
        <fullName evidence="10">Predicted arabinose efflux permease, MFS family</fullName>
    </submittedName>
</protein>
<dbReference type="PANTHER" id="PTHR23504:SF15">
    <property type="entry name" value="MAJOR FACILITATOR SUPERFAMILY (MFS) PROFILE DOMAIN-CONTAINING PROTEIN"/>
    <property type="match status" value="1"/>
</dbReference>
<comment type="subcellular location">
    <subcellularLocation>
        <location evidence="2">Membrane</location>
        <topology evidence="2">Multi-pass membrane protein</topology>
    </subcellularLocation>
</comment>
<evidence type="ECO:0000256" key="3">
    <source>
        <dbReference type="ARBA" id="ARBA00007520"/>
    </source>
</evidence>